<name>A0A6J7VPK5_9CAUD</name>
<gene>
    <name evidence="1" type="ORF">UFOVP146_70</name>
</gene>
<proteinExistence type="predicted"/>
<protein>
    <submittedName>
        <fullName evidence="1">Uncharacterized protein</fullName>
    </submittedName>
</protein>
<accession>A0A6J7VPK5</accession>
<dbReference type="EMBL" id="LR798192">
    <property type="protein sequence ID" value="CAB5079667.1"/>
    <property type="molecule type" value="Genomic_DNA"/>
</dbReference>
<reference evidence="1" key="1">
    <citation type="submission" date="2020-05" db="EMBL/GenBank/DDBJ databases">
        <authorList>
            <person name="Chiriac C."/>
            <person name="Salcher M."/>
            <person name="Ghai R."/>
            <person name="Kavagutti S V."/>
        </authorList>
    </citation>
    <scope>NUCLEOTIDE SEQUENCE</scope>
</reference>
<sequence>MASYIDLEQLIVMFKSTYRNSYLRGDEIAKILEVRFGQQDQKSAAYARNRQGSGLLSDGLPED</sequence>
<organism evidence="1">
    <name type="scientific">uncultured Caudovirales phage</name>
    <dbReference type="NCBI Taxonomy" id="2100421"/>
    <lineage>
        <taxon>Viruses</taxon>
        <taxon>Duplodnaviria</taxon>
        <taxon>Heunggongvirae</taxon>
        <taxon>Uroviricota</taxon>
        <taxon>Caudoviricetes</taxon>
        <taxon>Peduoviridae</taxon>
        <taxon>Maltschvirus</taxon>
        <taxon>Maltschvirus maltsch</taxon>
    </lineage>
</organism>
<evidence type="ECO:0000313" key="1">
    <source>
        <dbReference type="EMBL" id="CAB5079667.1"/>
    </source>
</evidence>